<sequence>MGHISLYDAKTHLSGLVDRAAGGEEFVIAKNGVPMAKLVPLPKVTAPRTPARTLGITRIAPDFDDSEPRIEALFAGGEADDELDSAVGR</sequence>
<dbReference type="InterPro" id="IPR036165">
    <property type="entry name" value="YefM-like_sf"/>
</dbReference>
<dbReference type="Proteomes" id="UP000316083">
    <property type="component" value="Unassembled WGS sequence"/>
</dbReference>
<dbReference type="NCBIfam" id="TIGR01552">
    <property type="entry name" value="phd_fam"/>
    <property type="match status" value="1"/>
</dbReference>
<dbReference type="EMBL" id="VITF01000004">
    <property type="protein sequence ID" value="TWA69956.1"/>
    <property type="molecule type" value="Genomic_DNA"/>
</dbReference>
<evidence type="ECO:0000256" key="2">
    <source>
        <dbReference type="RuleBase" id="RU362080"/>
    </source>
</evidence>
<dbReference type="InterPro" id="IPR006442">
    <property type="entry name" value="Antitoxin_Phd/YefM"/>
</dbReference>
<gene>
    <name evidence="3" type="ORF">FBZ82_104116</name>
</gene>
<evidence type="ECO:0000256" key="1">
    <source>
        <dbReference type="ARBA" id="ARBA00009981"/>
    </source>
</evidence>
<proteinExistence type="inferred from homology"/>
<protein>
    <recommendedName>
        <fullName evidence="2">Antitoxin</fullName>
    </recommendedName>
</protein>
<accession>A0A560BBJ7</accession>
<comment type="function">
    <text evidence="2">Antitoxin component of a type II toxin-antitoxin (TA) system.</text>
</comment>
<evidence type="ECO:0000313" key="4">
    <source>
        <dbReference type="Proteomes" id="UP000316083"/>
    </source>
</evidence>
<name>A0A560BBJ7_AZOBR</name>
<organism evidence="3 4">
    <name type="scientific">Azospirillum brasilense</name>
    <dbReference type="NCBI Taxonomy" id="192"/>
    <lineage>
        <taxon>Bacteria</taxon>
        <taxon>Pseudomonadati</taxon>
        <taxon>Pseudomonadota</taxon>
        <taxon>Alphaproteobacteria</taxon>
        <taxon>Rhodospirillales</taxon>
        <taxon>Azospirillaceae</taxon>
        <taxon>Azospirillum</taxon>
    </lineage>
</organism>
<comment type="similarity">
    <text evidence="1 2">Belongs to the phD/YefM antitoxin family.</text>
</comment>
<dbReference type="AlphaFoldDB" id="A0A560BBJ7"/>
<evidence type="ECO:0000313" key="3">
    <source>
        <dbReference type="EMBL" id="TWA69956.1"/>
    </source>
</evidence>
<dbReference type="Pfam" id="PF02604">
    <property type="entry name" value="PhdYeFM_antitox"/>
    <property type="match status" value="1"/>
</dbReference>
<dbReference type="SUPFAM" id="SSF143120">
    <property type="entry name" value="YefM-like"/>
    <property type="match status" value="1"/>
</dbReference>
<reference evidence="3 4" key="1">
    <citation type="submission" date="2019-06" db="EMBL/GenBank/DDBJ databases">
        <title>Genomic Encyclopedia of Type Strains, Phase IV (KMG-V): Genome sequencing to study the core and pangenomes of soil and plant-associated prokaryotes.</title>
        <authorList>
            <person name="Whitman W."/>
        </authorList>
    </citation>
    <scope>NUCLEOTIDE SEQUENCE [LARGE SCALE GENOMIC DNA]</scope>
    <source>
        <strain evidence="3 4">BR 11796</strain>
    </source>
</reference>
<dbReference type="RefSeq" id="WP_145675371.1">
    <property type="nucleotide sequence ID" value="NZ_VITF01000004.1"/>
</dbReference>
<dbReference type="Gene3D" id="3.40.1620.10">
    <property type="entry name" value="YefM-like domain"/>
    <property type="match status" value="1"/>
</dbReference>
<comment type="caution">
    <text evidence="3">The sequence shown here is derived from an EMBL/GenBank/DDBJ whole genome shotgun (WGS) entry which is preliminary data.</text>
</comment>